<evidence type="ECO:0000256" key="2">
    <source>
        <dbReference type="ARBA" id="ARBA00022723"/>
    </source>
</evidence>
<dbReference type="InterPro" id="IPR056893">
    <property type="entry name" value="UBA_Nbr1_C"/>
</dbReference>
<reference evidence="9 10" key="1">
    <citation type="journal article" date="2021" name="Hortic Res">
        <title>The domestication of Cucurbita argyrosperma as revealed by the genome of its wild relative.</title>
        <authorList>
            <person name="Barrera-Redondo J."/>
            <person name="Sanchez-de la Vega G."/>
            <person name="Aguirre-Liguori J.A."/>
            <person name="Castellanos-Morales G."/>
            <person name="Gutierrez-Guerrero Y.T."/>
            <person name="Aguirre-Dugua X."/>
            <person name="Aguirre-Planter E."/>
            <person name="Tenaillon M.I."/>
            <person name="Lira-Saade R."/>
            <person name="Eguiarte L.E."/>
        </authorList>
    </citation>
    <scope>NUCLEOTIDE SEQUENCE [LARGE SCALE GENOMIC DNA]</scope>
    <source>
        <strain evidence="9">JBR-2021</strain>
    </source>
</reference>
<dbReference type="Pfam" id="PF00564">
    <property type="entry name" value="PB1"/>
    <property type="match status" value="1"/>
</dbReference>
<protein>
    <submittedName>
        <fullName evidence="9">Protein JOKA2</fullName>
    </submittedName>
</protein>
<comment type="subunit">
    <text evidence="1">Homodimers and heterodimers.</text>
</comment>
<dbReference type="Pfam" id="PF00569">
    <property type="entry name" value="ZZ"/>
    <property type="match status" value="1"/>
</dbReference>
<dbReference type="Pfam" id="PF24932">
    <property type="entry name" value="UBA_NBR1_C"/>
    <property type="match status" value="2"/>
</dbReference>
<dbReference type="InterPro" id="IPR000270">
    <property type="entry name" value="PB1_dom"/>
</dbReference>
<evidence type="ECO:0000256" key="1">
    <source>
        <dbReference type="ARBA" id="ARBA00011726"/>
    </source>
</evidence>
<dbReference type="SMART" id="SM00666">
    <property type="entry name" value="PB1"/>
    <property type="match status" value="1"/>
</dbReference>
<feature type="domain" description="PB1" evidence="8">
    <location>
        <begin position="110"/>
        <end position="195"/>
    </location>
</feature>
<comment type="caution">
    <text evidence="9">The sequence shown here is derived from an EMBL/GenBank/DDBJ whole genome shotgun (WGS) entry which is preliminary data.</text>
</comment>
<dbReference type="GO" id="GO:0008270">
    <property type="term" value="F:zinc ion binding"/>
    <property type="evidence" value="ECO:0007669"/>
    <property type="project" value="UniProtKB-KW"/>
</dbReference>
<dbReference type="SMART" id="SM00291">
    <property type="entry name" value="ZnF_ZZ"/>
    <property type="match status" value="1"/>
</dbReference>
<dbReference type="PROSITE" id="PS50030">
    <property type="entry name" value="UBA"/>
    <property type="match status" value="1"/>
</dbReference>
<dbReference type="AlphaFoldDB" id="A0AAV6M049"/>
<dbReference type="InterPro" id="IPR000433">
    <property type="entry name" value="Znf_ZZ"/>
</dbReference>
<dbReference type="InterPro" id="IPR053793">
    <property type="entry name" value="PB1-like"/>
</dbReference>
<evidence type="ECO:0000256" key="5">
    <source>
        <dbReference type="PROSITE-ProRule" id="PRU00228"/>
    </source>
</evidence>
<feature type="domain" description="ZZ-type" evidence="7">
    <location>
        <begin position="406"/>
        <end position="456"/>
    </location>
</feature>
<feature type="domain" description="UBA" evidence="6">
    <location>
        <begin position="844"/>
        <end position="894"/>
    </location>
</feature>
<name>A0AAV6M049_9ROSI</name>
<organism evidence="9 10">
    <name type="scientific">Cucurbita argyrosperma subsp. sororia</name>
    <dbReference type="NCBI Taxonomy" id="37648"/>
    <lineage>
        <taxon>Eukaryota</taxon>
        <taxon>Viridiplantae</taxon>
        <taxon>Streptophyta</taxon>
        <taxon>Embryophyta</taxon>
        <taxon>Tracheophyta</taxon>
        <taxon>Spermatophyta</taxon>
        <taxon>Magnoliopsida</taxon>
        <taxon>eudicotyledons</taxon>
        <taxon>Gunneridae</taxon>
        <taxon>Pentapetalae</taxon>
        <taxon>rosids</taxon>
        <taxon>fabids</taxon>
        <taxon>Cucurbitales</taxon>
        <taxon>Cucurbitaceae</taxon>
        <taxon>Cucurbiteae</taxon>
        <taxon>Cucurbita</taxon>
    </lineage>
</organism>
<keyword evidence="3 5" id="KW-0863">Zinc-finger</keyword>
<dbReference type="PROSITE" id="PS51745">
    <property type="entry name" value="PB1"/>
    <property type="match status" value="1"/>
</dbReference>
<dbReference type="CDD" id="cd14947">
    <property type="entry name" value="NBR1_like"/>
    <property type="match status" value="1"/>
</dbReference>
<dbReference type="InterPro" id="IPR015940">
    <property type="entry name" value="UBA"/>
</dbReference>
<dbReference type="InterPro" id="IPR032350">
    <property type="entry name" value="Nbr1_FW"/>
</dbReference>
<keyword evidence="10" id="KW-1185">Reference proteome</keyword>
<feature type="non-terminal residue" evidence="9">
    <location>
        <position position="1"/>
    </location>
</feature>
<keyword evidence="2" id="KW-0479">Metal-binding</keyword>
<evidence type="ECO:0000259" key="8">
    <source>
        <dbReference type="PROSITE" id="PS51745"/>
    </source>
</evidence>
<dbReference type="PANTHER" id="PTHR20930">
    <property type="entry name" value="OVARIAN CARCINOMA ANTIGEN CA125-RELATED"/>
    <property type="match status" value="1"/>
</dbReference>
<accession>A0AAV6M049</accession>
<sequence>MRPDITFEVTFLPIQQHSGIRRRLGSILGRASPGGEIQHWLGGGWVRFLGRARPGGEIQYGLGGGWVRFPEEVGFDLWARRDGEIHHRLGGGWLSSSSRLSFSSEAMESILVIKVKYGVMLRRLSVRILENNKLDLDINGLRAKVLSLFNFSSDTDFTLTYIDEDGDTVTLFNDDDLHDMMRQQLRFLRIDVHPNQSHDRSDGSSTTPLRSFQDICTDISEVVKSLPEPLPEICSQLLNIASKALVTGPALDELVQTILQLKDAHLNSDSQPSSVPETVVVTESSDAPPGLDATASVDHNALPRDPIWKSDTTAHCSSCSFDAFHDPLRRMRMHGPTSMHNYPYHSPAAAYLNDNLMKERPMRGLPMVSGPISHSGYFQTMGKVFPGGPMNYSSGSSIESMGSMFHKGIICDGCGAHPITGPRFKSQVKDNFDLCSICFAKVSNVAEYVRIDRPVSCQYPRMKAFNPVLMQQQQQQQHPFPGPRTIDTLKSSGKQTKFLADMDDSVIAPSTLFTKKWQLHNLGSSNWPHGTQLVWDEGDKLSDSTSFEIQVPAGGLPPGHQIDIEVDFTSPPLSGRYLSYWKVVSPSGQEFGYRVWLLIQVDAALKRPHSDNLQALDLNLPPKVVDSNGQEDLNKDLDTLLSDKLFPPRDSIPVAKPVKPCHNLPKTVIEQQHDMIDELLVRKSSANGQDLNKNLGTLLSDKFFPPRDSIPIAKPVKPCHNLPENAIEQQQDEQEIDKLLASKIPANLVSYPTVDYHGVRASSTTKAPSVSYPHIDSSELIPPAANLSPRPSPMASHSPALSEDISFDHHIQGPLLKALCEMGFKHIYLNKEVLKRNGYNLEKSVDELCEIPEWYPMIQELDKMGFKDKEMNRKLLMKNNGSLKRVVMELLMKNNA</sequence>
<evidence type="ECO:0000259" key="7">
    <source>
        <dbReference type="PROSITE" id="PS50135"/>
    </source>
</evidence>
<gene>
    <name evidence="9" type="primary">JOKA2</name>
    <name evidence="9" type="ORF">SDJN03_26970</name>
</gene>
<evidence type="ECO:0000313" key="9">
    <source>
        <dbReference type="EMBL" id="KAG6573083.1"/>
    </source>
</evidence>
<dbReference type="Proteomes" id="UP000685013">
    <property type="component" value="Chromosome 18"/>
</dbReference>
<proteinExistence type="predicted"/>
<keyword evidence="4" id="KW-0862">Zinc</keyword>
<dbReference type="PANTHER" id="PTHR20930:SF0">
    <property type="entry name" value="PROTEIN ILRUN"/>
    <property type="match status" value="1"/>
</dbReference>
<dbReference type="Pfam" id="PF16158">
    <property type="entry name" value="N_BRCA1_IG"/>
    <property type="match status" value="1"/>
</dbReference>
<evidence type="ECO:0000256" key="3">
    <source>
        <dbReference type="ARBA" id="ARBA00022771"/>
    </source>
</evidence>
<evidence type="ECO:0000259" key="6">
    <source>
        <dbReference type="PROSITE" id="PS50030"/>
    </source>
</evidence>
<dbReference type="CDD" id="cd14319">
    <property type="entry name" value="UBA_NBR1"/>
    <property type="match status" value="1"/>
</dbReference>
<evidence type="ECO:0000256" key="4">
    <source>
        <dbReference type="ARBA" id="ARBA00022833"/>
    </source>
</evidence>
<evidence type="ECO:0000313" key="10">
    <source>
        <dbReference type="Proteomes" id="UP000685013"/>
    </source>
</evidence>
<dbReference type="EMBL" id="JAGKQH010000018">
    <property type="protein sequence ID" value="KAG6573083.1"/>
    <property type="molecule type" value="Genomic_DNA"/>
</dbReference>
<dbReference type="PROSITE" id="PS50135">
    <property type="entry name" value="ZF_ZZ_2"/>
    <property type="match status" value="1"/>
</dbReference>